<name>A0ABU7K9V5_9ACTN</name>
<keyword evidence="1 6" id="KW-0489">Methyltransferase</keyword>
<dbReference type="InterPro" id="IPR001077">
    <property type="entry name" value="COMT_C"/>
</dbReference>
<keyword evidence="7" id="KW-1185">Reference proteome</keyword>
<dbReference type="InterPro" id="IPR016461">
    <property type="entry name" value="COMT-like"/>
</dbReference>
<accession>A0ABU7K9V5</accession>
<dbReference type="SUPFAM" id="SSF53335">
    <property type="entry name" value="S-adenosyl-L-methionine-dependent methyltransferases"/>
    <property type="match status" value="1"/>
</dbReference>
<dbReference type="PIRSF" id="PIRSF005739">
    <property type="entry name" value="O-mtase"/>
    <property type="match status" value="1"/>
</dbReference>
<evidence type="ECO:0000256" key="3">
    <source>
        <dbReference type="ARBA" id="ARBA00022691"/>
    </source>
</evidence>
<dbReference type="Pfam" id="PF08100">
    <property type="entry name" value="Dimerisation"/>
    <property type="match status" value="1"/>
</dbReference>
<proteinExistence type="predicted"/>
<dbReference type="Gene3D" id="3.40.50.150">
    <property type="entry name" value="Vaccinia Virus protein VP39"/>
    <property type="match status" value="1"/>
</dbReference>
<gene>
    <name evidence="6" type="ORF">Q8791_16280</name>
</gene>
<dbReference type="PANTHER" id="PTHR43712:SF2">
    <property type="entry name" value="O-METHYLTRANSFERASE CICE"/>
    <property type="match status" value="1"/>
</dbReference>
<protein>
    <submittedName>
        <fullName evidence="6">Methyltransferase</fullName>
    </submittedName>
</protein>
<dbReference type="InterPro" id="IPR029063">
    <property type="entry name" value="SAM-dependent_MTases_sf"/>
</dbReference>
<dbReference type="Proteomes" id="UP001356095">
    <property type="component" value="Unassembled WGS sequence"/>
</dbReference>
<dbReference type="GO" id="GO:0008168">
    <property type="term" value="F:methyltransferase activity"/>
    <property type="evidence" value="ECO:0007669"/>
    <property type="project" value="UniProtKB-KW"/>
</dbReference>
<dbReference type="Gene3D" id="1.10.287.1350">
    <property type="match status" value="1"/>
</dbReference>
<evidence type="ECO:0000313" key="6">
    <source>
        <dbReference type="EMBL" id="MEE2038782.1"/>
    </source>
</evidence>
<evidence type="ECO:0000256" key="2">
    <source>
        <dbReference type="ARBA" id="ARBA00022679"/>
    </source>
</evidence>
<evidence type="ECO:0000259" key="5">
    <source>
        <dbReference type="Pfam" id="PF08100"/>
    </source>
</evidence>
<dbReference type="InterPro" id="IPR036388">
    <property type="entry name" value="WH-like_DNA-bd_sf"/>
</dbReference>
<dbReference type="Pfam" id="PF00891">
    <property type="entry name" value="Methyltransf_2"/>
    <property type="match status" value="1"/>
</dbReference>
<dbReference type="PANTHER" id="PTHR43712">
    <property type="entry name" value="PUTATIVE (AFU_ORTHOLOGUE AFUA_4G14580)-RELATED"/>
    <property type="match status" value="1"/>
</dbReference>
<evidence type="ECO:0000259" key="4">
    <source>
        <dbReference type="Pfam" id="PF00891"/>
    </source>
</evidence>
<dbReference type="PROSITE" id="PS51683">
    <property type="entry name" value="SAM_OMT_II"/>
    <property type="match status" value="1"/>
</dbReference>
<reference evidence="6 7" key="1">
    <citation type="submission" date="2023-08" db="EMBL/GenBank/DDBJ databases">
        <authorList>
            <person name="Girao M."/>
            <person name="Carvalho M.F."/>
        </authorList>
    </citation>
    <scope>NUCLEOTIDE SEQUENCE [LARGE SCALE GENOMIC DNA]</scope>
    <source>
        <strain evidence="6 7">CT-R113</strain>
    </source>
</reference>
<feature type="domain" description="O-methyltransferase C-terminal" evidence="4">
    <location>
        <begin position="124"/>
        <end position="319"/>
    </location>
</feature>
<dbReference type="GO" id="GO:0032259">
    <property type="term" value="P:methylation"/>
    <property type="evidence" value="ECO:0007669"/>
    <property type="project" value="UniProtKB-KW"/>
</dbReference>
<evidence type="ECO:0000313" key="7">
    <source>
        <dbReference type="Proteomes" id="UP001356095"/>
    </source>
</evidence>
<keyword evidence="2" id="KW-0808">Transferase</keyword>
<dbReference type="Gene3D" id="1.10.10.10">
    <property type="entry name" value="Winged helix-like DNA-binding domain superfamily/Winged helix DNA-binding domain"/>
    <property type="match status" value="1"/>
</dbReference>
<sequence>MACDRSDQERAYALLDLGDEIVHARALQIAAELGIADLLVPGPRPFEDLARQTGSDPGALHRLMRLLASRGLFHETGPGVFELTERGGPLRSDHPATVRSVLALAGTVAPLVLGGVRHSLSTGEATFPVVAGEHIYDYMAHHPEQGRLFDEAMLELTRVMVPAVLDAYDFAGASRIVDVGGGSGTLLSAVLHREPGTGGVLFDTPRVADSARGRIRDEGLADRCSVVGGDFFREVPEGGDLYVLKWVLHNWSDERATAILRSCRRAMREDAKLLVIESVLPSDGASHPGKAMDLSMLVLTGGRERTEEQFTELLTGAGLRLERVVPTSSPHSLVEAAPR</sequence>
<dbReference type="CDD" id="cd02440">
    <property type="entry name" value="AdoMet_MTases"/>
    <property type="match status" value="1"/>
</dbReference>
<feature type="domain" description="O-methyltransferase dimerisation" evidence="5">
    <location>
        <begin position="21"/>
        <end position="86"/>
    </location>
</feature>
<dbReference type="EMBL" id="JAUZMY010000015">
    <property type="protein sequence ID" value="MEE2038782.1"/>
    <property type="molecule type" value="Genomic_DNA"/>
</dbReference>
<comment type="caution">
    <text evidence="6">The sequence shown here is derived from an EMBL/GenBank/DDBJ whole genome shotgun (WGS) entry which is preliminary data.</text>
</comment>
<organism evidence="6 7">
    <name type="scientific">Nocardiopsis codii</name>
    <dbReference type="NCBI Taxonomy" id="3065942"/>
    <lineage>
        <taxon>Bacteria</taxon>
        <taxon>Bacillati</taxon>
        <taxon>Actinomycetota</taxon>
        <taxon>Actinomycetes</taxon>
        <taxon>Streptosporangiales</taxon>
        <taxon>Nocardiopsidaceae</taxon>
        <taxon>Nocardiopsis</taxon>
    </lineage>
</organism>
<evidence type="ECO:0000256" key="1">
    <source>
        <dbReference type="ARBA" id="ARBA00022603"/>
    </source>
</evidence>
<dbReference type="InterPro" id="IPR012967">
    <property type="entry name" value="COMT_dimerisation"/>
</dbReference>
<dbReference type="InterPro" id="IPR036390">
    <property type="entry name" value="WH_DNA-bd_sf"/>
</dbReference>
<dbReference type="SUPFAM" id="SSF46785">
    <property type="entry name" value="Winged helix' DNA-binding domain"/>
    <property type="match status" value="1"/>
</dbReference>
<dbReference type="RefSeq" id="WP_330092562.1">
    <property type="nucleotide sequence ID" value="NZ_JAUZMY010000015.1"/>
</dbReference>
<keyword evidence="3" id="KW-0949">S-adenosyl-L-methionine</keyword>